<gene>
    <name evidence="8" type="primary">rplR</name>
    <name evidence="8" type="ORF">COX04_00690</name>
</gene>
<dbReference type="SUPFAM" id="SSF53137">
    <property type="entry name" value="Translational machinery components"/>
    <property type="match status" value="1"/>
</dbReference>
<reference evidence="8 9" key="1">
    <citation type="submission" date="2017-09" db="EMBL/GenBank/DDBJ databases">
        <title>Depth-based differentiation of microbial function through sediment-hosted aquifers and enrichment of novel symbionts in the deep terrestrial subsurface.</title>
        <authorList>
            <person name="Probst A.J."/>
            <person name="Ladd B."/>
            <person name="Jarett J.K."/>
            <person name="Geller-Mcgrath D.E."/>
            <person name="Sieber C.M."/>
            <person name="Emerson J.B."/>
            <person name="Anantharaman K."/>
            <person name="Thomas B.C."/>
            <person name="Malmstrom R."/>
            <person name="Stieglmeier M."/>
            <person name="Klingl A."/>
            <person name="Woyke T."/>
            <person name="Ryan C.M."/>
            <person name="Banfield J.F."/>
        </authorList>
    </citation>
    <scope>NUCLEOTIDE SEQUENCE [LARGE SCALE GENOMIC DNA]</scope>
    <source>
        <strain evidence="8">CG22_combo_CG10-13_8_21_14_all_45_10</strain>
    </source>
</reference>
<dbReference type="Proteomes" id="UP000230759">
    <property type="component" value="Unassembled WGS sequence"/>
</dbReference>
<dbReference type="NCBIfam" id="TIGR00060">
    <property type="entry name" value="L18_bact"/>
    <property type="match status" value="1"/>
</dbReference>
<accession>A0A2H0BHW2</accession>
<dbReference type="Pfam" id="PF00861">
    <property type="entry name" value="Ribosomal_L18p"/>
    <property type="match status" value="2"/>
</dbReference>
<dbReference type="GO" id="GO:0008097">
    <property type="term" value="F:5S rRNA binding"/>
    <property type="evidence" value="ECO:0007669"/>
    <property type="project" value="TreeGrafter"/>
</dbReference>
<dbReference type="InterPro" id="IPR005484">
    <property type="entry name" value="Ribosomal_uL18_bac/plant/anim"/>
</dbReference>
<name>A0A2H0BHW2_9BACT</name>
<dbReference type="CDD" id="cd00432">
    <property type="entry name" value="Ribosomal_L18_L5e"/>
    <property type="match status" value="1"/>
</dbReference>
<evidence type="ECO:0000256" key="6">
    <source>
        <dbReference type="ARBA" id="ARBA00035197"/>
    </source>
</evidence>
<evidence type="ECO:0000256" key="1">
    <source>
        <dbReference type="ARBA" id="ARBA00007116"/>
    </source>
</evidence>
<organism evidence="8 9">
    <name type="scientific">Candidatus Woesebacteria bacterium CG22_combo_CG10-13_8_21_14_all_45_10</name>
    <dbReference type="NCBI Taxonomy" id="1975060"/>
    <lineage>
        <taxon>Bacteria</taxon>
        <taxon>Candidatus Woeseibacteriota</taxon>
    </lineage>
</organism>
<evidence type="ECO:0000313" key="9">
    <source>
        <dbReference type="Proteomes" id="UP000230759"/>
    </source>
</evidence>
<evidence type="ECO:0000256" key="2">
    <source>
        <dbReference type="ARBA" id="ARBA00022730"/>
    </source>
</evidence>
<comment type="caution">
    <text evidence="8">The sequence shown here is derived from an EMBL/GenBank/DDBJ whole genome shotgun (WGS) entry which is preliminary data.</text>
</comment>
<dbReference type="PANTHER" id="PTHR12899:SF3">
    <property type="entry name" value="LARGE RIBOSOMAL SUBUNIT PROTEIN UL18M"/>
    <property type="match status" value="1"/>
</dbReference>
<keyword evidence="4 8" id="KW-0689">Ribosomal protein</keyword>
<dbReference type="EMBL" id="PCSV01000017">
    <property type="protein sequence ID" value="PIP57214.1"/>
    <property type="molecule type" value="Genomic_DNA"/>
</dbReference>
<keyword evidence="5" id="KW-0687">Ribonucleoprotein</keyword>
<dbReference type="GO" id="GO:0003735">
    <property type="term" value="F:structural constituent of ribosome"/>
    <property type="evidence" value="ECO:0007669"/>
    <property type="project" value="InterPro"/>
</dbReference>
<sequence>MNNKKTRARLSVFRSNRYIYAQVIDDKKAVTLTAARGKSPLKVGEEIAKKALAKKVKDVVFDRGRYRYHGRVKALAEAARKRGLNF</sequence>
<proteinExistence type="inferred from homology"/>
<keyword evidence="2" id="KW-0699">rRNA-binding</keyword>
<keyword evidence="3" id="KW-0694">RNA-binding</keyword>
<protein>
    <recommendedName>
        <fullName evidence="6">Large ribosomal subunit protein uL18</fullName>
    </recommendedName>
    <alternativeName>
        <fullName evidence="7">50S ribosomal protein L18</fullName>
    </alternativeName>
</protein>
<dbReference type="AlphaFoldDB" id="A0A2H0BHW2"/>
<evidence type="ECO:0000256" key="3">
    <source>
        <dbReference type="ARBA" id="ARBA00022884"/>
    </source>
</evidence>
<dbReference type="GO" id="GO:0006412">
    <property type="term" value="P:translation"/>
    <property type="evidence" value="ECO:0007669"/>
    <property type="project" value="InterPro"/>
</dbReference>
<evidence type="ECO:0000256" key="4">
    <source>
        <dbReference type="ARBA" id="ARBA00022980"/>
    </source>
</evidence>
<dbReference type="Gene3D" id="3.30.420.100">
    <property type="match status" value="2"/>
</dbReference>
<evidence type="ECO:0000256" key="7">
    <source>
        <dbReference type="ARBA" id="ARBA00035496"/>
    </source>
</evidence>
<dbReference type="GO" id="GO:0022625">
    <property type="term" value="C:cytosolic large ribosomal subunit"/>
    <property type="evidence" value="ECO:0007669"/>
    <property type="project" value="TreeGrafter"/>
</dbReference>
<evidence type="ECO:0000256" key="5">
    <source>
        <dbReference type="ARBA" id="ARBA00023274"/>
    </source>
</evidence>
<comment type="similarity">
    <text evidence="1">Belongs to the universal ribosomal protein uL18 family.</text>
</comment>
<dbReference type="InterPro" id="IPR057268">
    <property type="entry name" value="Ribosomal_L18"/>
</dbReference>
<dbReference type="PANTHER" id="PTHR12899">
    <property type="entry name" value="39S RIBOSOMAL PROTEIN L18, MITOCHONDRIAL"/>
    <property type="match status" value="1"/>
</dbReference>
<evidence type="ECO:0000313" key="8">
    <source>
        <dbReference type="EMBL" id="PIP57214.1"/>
    </source>
</evidence>
<dbReference type="InterPro" id="IPR004389">
    <property type="entry name" value="Ribosomal_uL18_bac-type"/>
</dbReference>